<feature type="transmembrane region" description="Helical" evidence="1">
    <location>
        <begin position="158"/>
        <end position="175"/>
    </location>
</feature>
<sequence>MKREYWIILIAYIAMQLSSFIGVPITSLILELIGFETHHSQGFAGVTWLVISFSLTLVIVLMLLRNEMVNTNEVRSGASLGRSILWSITGVFLALFAQAFAANIERLIGIDVGSENTQQILRIIESFPIMIVVSSVIGPILEEIVFRKIIFGAFYKRFNFFLSALLSSVIFSFAHMEPEHTLLYSAMGFTFAYLYVKTNRILVPIVAHVSMNTFVVLVQSVFKEDLEKLIKQAEQMQSFIGGFFL</sequence>
<evidence type="ECO:0000313" key="3">
    <source>
        <dbReference type="EMBL" id="MFC0476371.1"/>
    </source>
</evidence>
<accession>A0ABV6KWQ6</accession>
<keyword evidence="1" id="KW-0472">Membrane</keyword>
<feature type="transmembrane region" description="Helical" evidence="1">
    <location>
        <begin position="124"/>
        <end position="146"/>
    </location>
</feature>
<organism evidence="3 4">
    <name type="scientific">Robertmurraya beringensis</name>
    <dbReference type="NCBI Taxonomy" id="641660"/>
    <lineage>
        <taxon>Bacteria</taxon>
        <taxon>Bacillati</taxon>
        <taxon>Bacillota</taxon>
        <taxon>Bacilli</taxon>
        <taxon>Bacillales</taxon>
        <taxon>Bacillaceae</taxon>
        <taxon>Robertmurraya</taxon>
    </lineage>
</organism>
<feature type="transmembrane region" description="Helical" evidence="1">
    <location>
        <begin position="201"/>
        <end position="222"/>
    </location>
</feature>
<dbReference type="Pfam" id="PF02517">
    <property type="entry name" value="Rce1-like"/>
    <property type="match status" value="1"/>
</dbReference>
<dbReference type="PANTHER" id="PTHR36435:SF6">
    <property type="entry name" value="ABORTIVE INFECTION PROTEIN"/>
    <property type="match status" value="1"/>
</dbReference>
<protein>
    <submittedName>
        <fullName evidence="3">Lysostaphin resistance A-like protein</fullName>
    </submittedName>
</protein>
<keyword evidence="4" id="KW-1185">Reference proteome</keyword>
<evidence type="ECO:0000259" key="2">
    <source>
        <dbReference type="Pfam" id="PF02517"/>
    </source>
</evidence>
<gene>
    <name evidence="3" type="ORF">ACFFHF_14225</name>
</gene>
<keyword evidence="1" id="KW-1133">Transmembrane helix</keyword>
<proteinExistence type="predicted"/>
<reference evidence="3 4" key="1">
    <citation type="submission" date="2024-09" db="EMBL/GenBank/DDBJ databases">
        <authorList>
            <person name="Sun Q."/>
            <person name="Mori K."/>
        </authorList>
    </citation>
    <scope>NUCLEOTIDE SEQUENCE [LARGE SCALE GENOMIC DNA]</scope>
    <source>
        <strain evidence="3 4">CGMCC 1.9126</strain>
    </source>
</reference>
<feature type="domain" description="CAAX prenyl protease 2/Lysostaphin resistance protein A-like" evidence="2">
    <location>
        <begin position="127"/>
        <end position="214"/>
    </location>
</feature>
<name>A0ABV6KWQ6_9BACI</name>
<dbReference type="RefSeq" id="WP_160548778.1">
    <property type="nucleotide sequence ID" value="NZ_JBHLUU010000101.1"/>
</dbReference>
<dbReference type="PANTHER" id="PTHR36435">
    <property type="entry name" value="SLR1288 PROTEIN"/>
    <property type="match status" value="1"/>
</dbReference>
<dbReference type="InterPro" id="IPR052710">
    <property type="entry name" value="CAAX_protease"/>
</dbReference>
<evidence type="ECO:0000313" key="4">
    <source>
        <dbReference type="Proteomes" id="UP001589738"/>
    </source>
</evidence>
<dbReference type="Proteomes" id="UP001589738">
    <property type="component" value="Unassembled WGS sequence"/>
</dbReference>
<evidence type="ECO:0000256" key="1">
    <source>
        <dbReference type="SAM" id="Phobius"/>
    </source>
</evidence>
<feature type="transmembrane region" description="Helical" evidence="1">
    <location>
        <begin position="42"/>
        <end position="64"/>
    </location>
</feature>
<feature type="transmembrane region" description="Helical" evidence="1">
    <location>
        <begin position="7"/>
        <end position="30"/>
    </location>
</feature>
<comment type="caution">
    <text evidence="3">The sequence shown here is derived from an EMBL/GenBank/DDBJ whole genome shotgun (WGS) entry which is preliminary data.</text>
</comment>
<dbReference type="EMBL" id="JBHLUU010000101">
    <property type="protein sequence ID" value="MFC0476371.1"/>
    <property type="molecule type" value="Genomic_DNA"/>
</dbReference>
<feature type="transmembrane region" description="Helical" evidence="1">
    <location>
        <begin position="84"/>
        <end position="104"/>
    </location>
</feature>
<keyword evidence="1" id="KW-0812">Transmembrane</keyword>
<dbReference type="InterPro" id="IPR003675">
    <property type="entry name" value="Rce1/LyrA-like_dom"/>
</dbReference>